<keyword evidence="1" id="KW-0812">Transmembrane</keyword>
<feature type="transmembrane region" description="Helical" evidence="1">
    <location>
        <begin position="110"/>
        <end position="130"/>
    </location>
</feature>
<dbReference type="PANTHER" id="PTHR33121">
    <property type="entry name" value="CYCLIC DI-GMP PHOSPHODIESTERASE PDEF"/>
    <property type="match status" value="1"/>
</dbReference>
<evidence type="ECO:0000259" key="3">
    <source>
        <dbReference type="PROSITE" id="PS50887"/>
    </source>
</evidence>
<dbReference type="PROSITE" id="PS50887">
    <property type="entry name" value="GGDEF"/>
    <property type="match status" value="1"/>
</dbReference>
<keyword evidence="5" id="KW-1185">Reference proteome</keyword>
<dbReference type="Proteomes" id="UP000192656">
    <property type="component" value="Unassembled WGS sequence"/>
</dbReference>
<dbReference type="CDD" id="cd01948">
    <property type="entry name" value="EAL"/>
    <property type="match status" value="1"/>
</dbReference>
<dbReference type="InterPro" id="IPR001633">
    <property type="entry name" value="EAL_dom"/>
</dbReference>
<dbReference type="InterPro" id="IPR043128">
    <property type="entry name" value="Rev_trsase/Diguanyl_cyclase"/>
</dbReference>
<name>A0A1W2CAM0_9HYPH</name>
<dbReference type="Gene3D" id="3.20.20.450">
    <property type="entry name" value="EAL domain"/>
    <property type="match status" value="1"/>
</dbReference>
<sequence length="582" mass="63463">MFKAEDRREGPMIALASGLAFVAVVLLVAMIENGRIAKEPAGDVPAIQHVDQSSAVEPRAPAKLEPPVLATVETKAEALHERGEGAQELVTSARPRAPLTQERLFTNLKLLLGIILALLFCGCLLVALLAETRKATRRIALTDALTGLANRRAFNDVLEEVSGKTVRNQEVAVLLFDLDHFKAVNDALGHAVGDELLQVFARRISLSIGSSGYFARLGGDEFGAIIVGRQADATARGVIDRLQDLGQTPCEIGSRTFSISTSIGCALRHGPHDSASDLLRQADIALYHAKKTRRGSASFYTPSFETDLLRRERLIRDLKTAEERGEFHLAFQPIVSLDDRTINGFEALLRWQHQDFGPVSPAEFIPLAEESGVISPIGEWVARKASQVAADWPETIRLSINLSPRQFDEPGLAATLLAILAENRFAPDRLTVEITETALIENDGAALSVIERLRAEGVRVALDDFGTGFASLSYLTRFPFDVVKIDQSFVRHSERHRQADHVIASICDLAEKLGLDTVAEGIETQEHLGRVRRAGCRRAQGYLFGRPESAADCATRIALQTLDAASLPPASRVFAHNTMSRA</sequence>
<gene>
    <name evidence="4" type="ORF">SAMN06297251_10967</name>
</gene>
<evidence type="ECO:0000259" key="2">
    <source>
        <dbReference type="PROSITE" id="PS50883"/>
    </source>
</evidence>
<dbReference type="NCBIfam" id="TIGR00254">
    <property type="entry name" value="GGDEF"/>
    <property type="match status" value="1"/>
</dbReference>
<dbReference type="SUPFAM" id="SSF141868">
    <property type="entry name" value="EAL domain-like"/>
    <property type="match status" value="1"/>
</dbReference>
<dbReference type="Pfam" id="PF00563">
    <property type="entry name" value="EAL"/>
    <property type="match status" value="1"/>
</dbReference>
<organism evidence="4 5">
    <name type="scientific">Fulvimarina manganoxydans</name>
    <dbReference type="NCBI Taxonomy" id="937218"/>
    <lineage>
        <taxon>Bacteria</taxon>
        <taxon>Pseudomonadati</taxon>
        <taxon>Pseudomonadota</taxon>
        <taxon>Alphaproteobacteria</taxon>
        <taxon>Hyphomicrobiales</taxon>
        <taxon>Aurantimonadaceae</taxon>
        <taxon>Fulvimarina</taxon>
    </lineage>
</organism>
<reference evidence="4 5" key="1">
    <citation type="submission" date="2017-04" db="EMBL/GenBank/DDBJ databases">
        <authorList>
            <person name="Afonso C.L."/>
            <person name="Miller P.J."/>
            <person name="Scott M.A."/>
            <person name="Spackman E."/>
            <person name="Goraichik I."/>
            <person name="Dimitrov K.M."/>
            <person name="Suarez D.L."/>
            <person name="Swayne D.E."/>
        </authorList>
    </citation>
    <scope>NUCLEOTIDE SEQUENCE [LARGE SCALE GENOMIC DNA]</scope>
    <source>
        <strain evidence="4 5">CGMCC 1.10972</strain>
    </source>
</reference>
<keyword evidence="1" id="KW-1133">Transmembrane helix</keyword>
<feature type="domain" description="EAL" evidence="2">
    <location>
        <begin position="311"/>
        <end position="561"/>
    </location>
</feature>
<evidence type="ECO:0000313" key="4">
    <source>
        <dbReference type="EMBL" id="SMC81738.1"/>
    </source>
</evidence>
<proteinExistence type="predicted"/>
<feature type="domain" description="GGDEF" evidence="3">
    <location>
        <begin position="169"/>
        <end position="302"/>
    </location>
</feature>
<dbReference type="InterPro" id="IPR050706">
    <property type="entry name" value="Cyclic-di-GMP_PDE-like"/>
</dbReference>
<dbReference type="InterPro" id="IPR029787">
    <property type="entry name" value="Nucleotide_cyclase"/>
</dbReference>
<dbReference type="EMBL" id="FWXR01000009">
    <property type="protein sequence ID" value="SMC81738.1"/>
    <property type="molecule type" value="Genomic_DNA"/>
</dbReference>
<dbReference type="CDD" id="cd01949">
    <property type="entry name" value="GGDEF"/>
    <property type="match status" value="1"/>
</dbReference>
<dbReference type="OrthoDB" id="9814202at2"/>
<dbReference type="PANTHER" id="PTHR33121:SF79">
    <property type="entry name" value="CYCLIC DI-GMP PHOSPHODIESTERASE PDED-RELATED"/>
    <property type="match status" value="1"/>
</dbReference>
<dbReference type="Gene3D" id="3.30.70.270">
    <property type="match status" value="1"/>
</dbReference>
<dbReference type="RefSeq" id="WP_084410229.1">
    <property type="nucleotide sequence ID" value="NZ_FWXR01000009.1"/>
</dbReference>
<dbReference type="AlphaFoldDB" id="A0A1W2CAM0"/>
<dbReference type="STRING" id="937218.SAMN06297251_10967"/>
<dbReference type="SMART" id="SM00052">
    <property type="entry name" value="EAL"/>
    <property type="match status" value="1"/>
</dbReference>
<dbReference type="Pfam" id="PF00990">
    <property type="entry name" value="GGDEF"/>
    <property type="match status" value="1"/>
</dbReference>
<accession>A0A1W2CAM0</accession>
<evidence type="ECO:0000256" key="1">
    <source>
        <dbReference type="SAM" id="Phobius"/>
    </source>
</evidence>
<dbReference type="InterPro" id="IPR035919">
    <property type="entry name" value="EAL_sf"/>
</dbReference>
<keyword evidence="1" id="KW-0472">Membrane</keyword>
<dbReference type="SMART" id="SM00267">
    <property type="entry name" value="GGDEF"/>
    <property type="match status" value="1"/>
</dbReference>
<dbReference type="SUPFAM" id="SSF55073">
    <property type="entry name" value="Nucleotide cyclase"/>
    <property type="match status" value="1"/>
</dbReference>
<dbReference type="PROSITE" id="PS50883">
    <property type="entry name" value="EAL"/>
    <property type="match status" value="1"/>
</dbReference>
<dbReference type="GO" id="GO:0071111">
    <property type="term" value="F:cyclic-guanylate-specific phosphodiesterase activity"/>
    <property type="evidence" value="ECO:0007669"/>
    <property type="project" value="InterPro"/>
</dbReference>
<feature type="transmembrane region" description="Helical" evidence="1">
    <location>
        <begin position="12"/>
        <end position="31"/>
    </location>
</feature>
<dbReference type="InterPro" id="IPR000160">
    <property type="entry name" value="GGDEF_dom"/>
</dbReference>
<protein>
    <submittedName>
        <fullName evidence="4">Diguanylate cyclase (GGDEF) domain-containing protein</fullName>
    </submittedName>
</protein>
<evidence type="ECO:0000313" key="5">
    <source>
        <dbReference type="Proteomes" id="UP000192656"/>
    </source>
</evidence>